<organism evidence="1 2">
    <name type="scientific">Pandoraea soli</name>
    <dbReference type="NCBI Taxonomy" id="2508293"/>
    <lineage>
        <taxon>Bacteria</taxon>
        <taxon>Pseudomonadati</taxon>
        <taxon>Pseudomonadota</taxon>
        <taxon>Betaproteobacteria</taxon>
        <taxon>Burkholderiales</taxon>
        <taxon>Burkholderiaceae</taxon>
        <taxon>Pandoraea</taxon>
    </lineage>
</organism>
<gene>
    <name evidence="1" type="ORF">PSO31014_04461</name>
</gene>
<comment type="caution">
    <text evidence="1">The sequence shown here is derived from an EMBL/GenBank/DDBJ whole genome shotgun (WGS) entry which is preliminary data.</text>
</comment>
<accession>A0ABY6WAV2</accession>
<dbReference type="EMBL" id="CABPSG010000049">
    <property type="protein sequence ID" value="VVE47679.1"/>
    <property type="molecule type" value="Genomic_DNA"/>
</dbReference>
<evidence type="ECO:0000313" key="1">
    <source>
        <dbReference type="EMBL" id="VVE47679.1"/>
    </source>
</evidence>
<sequence length="52" mass="5486">MTAPRRLAVAMACNPATPAPSTTRRAALTVPAAVMSIGMKRWYRLAASITAL</sequence>
<evidence type="ECO:0000313" key="2">
    <source>
        <dbReference type="Proteomes" id="UP000405357"/>
    </source>
</evidence>
<proteinExistence type="predicted"/>
<name>A0ABY6WAV2_9BURK</name>
<dbReference type="Proteomes" id="UP000405357">
    <property type="component" value="Unassembled WGS sequence"/>
</dbReference>
<protein>
    <submittedName>
        <fullName evidence="1">Uncharacterized protein</fullName>
    </submittedName>
</protein>
<keyword evidence="2" id="KW-1185">Reference proteome</keyword>
<reference evidence="1 2" key="1">
    <citation type="submission" date="2019-08" db="EMBL/GenBank/DDBJ databases">
        <authorList>
            <person name="Peeters C."/>
        </authorList>
    </citation>
    <scope>NUCLEOTIDE SEQUENCE [LARGE SCALE GENOMIC DNA]</scope>
    <source>
        <strain evidence="1 2">LMG 31014</strain>
    </source>
</reference>